<comment type="subcellular location">
    <subcellularLocation>
        <location evidence="1 7">Membrane</location>
        <topology evidence="1 7">Multi-pass membrane protein</topology>
    </subcellularLocation>
</comment>
<protein>
    <recommendedName>
        <fullName evidence="7">Tetraspanin</fullName>
    </recommendedName>
</protein>
<dbReference type="AlphaFoldDB" id="A0AA88M7L5"/>
<keyword evidence="6" id="KW-1015">Disulfide bond</keyword>
<gene>
    <name evidence="8" type="ORF">Q7C36_016013</name>
</gene>
<dbReference type="InterPro" id="IPR018499">
    <property type="entry name" value="Tetraspanin/Peripherin"/>
</dbReference>
<evidence type="ECO:0000313" key="9">
    <source>
        <dbReference type="Proteomes" id="UP001187315"/>
    </source>
</evidence>
<name>A0AA88M7L5_TACVA</name>
<organism evidence="8 9">
    <name type="scientific">Tachysurus vachellii</name>
    <name type="common">Darkbarbel catfish</name>
    <name type="synonym">Pelteobagrus vachellii</name>
    <dbReference type="NCBI Taxonomy" id="175792"/>
    <lineage>
        <taxon>Eukaryota</taxon>
        <taxon>Metazoa</taxon>
        <taxon>Chordata</taxon>
        <taxon>Craniata</taxon>
        <taxon>Vertebrata</taxon>
        <taxon>Euteleostomi</taxon>
        <taxon>Actinopterygii</taxon>
        <taxon>Neopterygii</taxon>
        <taxon>Teleostei</taxon>
        <taxon>Ostariophysi</taxon>
        <taxon>Siluriformes</taxon>
        <taxon>Bagridae</taxon>
        <taxon>Tachysurus</taxon>
    </lineage>
</organism>
<evidence type="ECO:0000256" key="6">
    <source>
        <dbReference type="PIRSR" id="PIRSR002419-1"/>
    </source>
</evidence>
<comment type="caution">
    <text evidence="8">The sequence shown here is derived from an EMBL/GenBank/DDBJ whole genome shotgun (WGS) entry which is preliminary data.</text>
</comment>
<dbReference type="PIRSF" id="PIRSF002419">
    <property type="entry name" value="Tetraspanin"/>
    <property type="match status" value="1"/>
</dbReference>
<feature type="disulfide bond" evidence="6">
    <location>
        <begin position="134"/>
        <end position="163"/>
    </location>
</feature>
<dbReference type="InterPro" id="IPR008952">
    <property type="entry name" value="Tetraspanin_EC2_sf"/>
</dbReference>
<dbReference type="Pfam" id="PF00335">
    <property type="entry name" value="Tetraspanin"/>
    <property type="match status" value="1"/>
</dbReference>
<evidence type="ECO:0000313" key="8">
    <source>
        <dbReference type="EMBL" id="KAK2832551.1"/>
    </source>
</evidence>
<dbReference type="PANTHER" id="PTHR19282:SF544">
    <property type="entry name" value="TETRASPANIN"/>
    <property type="match status" value="1"/>
</dbReference>
<keyword evidence="3 7" id="KW-0812">Transmembrane</keyword>
<dbReference type="InterPro" id="IPR000301">
    <property type="entry name" value="Tetraspanin_animals"/>
</dbReference>
<feature type="transmembrane region" description="Helical" evidence="7">
    <location>
        <begin position="201"/>
        <end position="228"/>
    </location>
</feature>
<evidence type="ECO:0000256" key="4">
    <source>
        <dbReference type="ARBA" id="ARBA00022989"/>
    </source>
</evidence>
<dbReference type="PRINTS" id="PR00259">
    <property type="entry name" value="TMFOUR"/>
</dbReference>
<feature type="disulfide bond" evidence="6">
    <location>
        <begin position="135"/>
        <end position="152"/>
    </location>
</feature>
<dbReference type="SUPFAM" id="SSF48652">
    <property type="entry name" value="Tetraspanin"/>
    <property type="match status" value="1"/>
</dbReference>
<accession>A0AA88M7L5</accession>
<keyword evidence="5 7" id="KW-0472">Membrane</keyword>
<dbReference type="GO" id="GO:0005886">
    <property type="term" value="C:plasma membrane"/>
    <property type="evidence" value="ECO:0007669"/>
    <property type="project" value="TreeGrafter"/>
</dbReference>
<dbReference type="PANTHER" id="PTHR19282">
    <property type="entry name" value="TETRASPANIN"/>
    <property type="match status" value="1"/>
</dbReference>
<evidence type="ECO:0000256" key="7">
    <source>
        <dbReference type="RuleBase" id="RU361218"/>
    </source>
</evidence>
<feature type="transmembrane region" description="Helical" evidence="7">
    <location>
        <begin position="12"/>
        <end position="33"/>
    </location>
</feature>
<comment type="similarity">
    <text evidence="2 7">Belongs to the tetraspanin (TM4SF) family.</text>
</comment>
<evidence type="ECO:0000256" key="3">
    <source>
        <dbReference type="ARBA" id="ARBA00022692"/>
    </source>
</evidence>
<dbReference type="Proteomes" id="UP001187315">
    <property type="component" value="Unassembled WGS sequence"/>
</dbReference>
<evidence type="ECO:0000256" key="2">
    <source>
        <dbReference type="ARBA" id="ARBA00006840"/>
    </source>
</evidence>
<evidence type="ECO:0000256" key="1">
    <source>
        <dbReference type="ARBA" id="ARBA00004141"/>
    </source>
</evidence>
<evidence type="ECO:0000256" key="5">
    <source>
        <dbReference type="ARBA" id="ARBA00023136"/>
    </source>
</evidence>
<proteinExistence type="inferred from homology"/>
<dbReference type="Gene3D" id="1.10.1450.10">
    <property type="entry name" value="Tetraspanin"/>
    <property type="match status" value="1"/>
</dbReference>
<reference evidence="8" key="1">
    <citation type="submission" date="2023-08" db="EMBL/GenBank/DDBJ databases">
        <title>Pelteobagrus vachellii genome.</title>
        <authorList>
            <person name="Liu H."/>
        </authorList>
    </citation>
    <scope>NUCLEOTIDE SEQUENCE</scope>
    <source>
        <strain evidence="8">PRFRI_2022a</strain>
        <tissue evidence="8">Muscle</tissue>
    </source>
</reference>
<keyword evidence="4 7" id="KW-1133">Transmembrane helix</keyword>
<sequence>MAKINSCFKKTFIFFNALFAIFGIIIFGVALFGRQYAEDANTMTGVIFLYVVGSGIFIISVLGVFGAYKESKCALIMFFVIMCLMTGGMLRVAIPIAVNRAELRSAVQEYLKSPSAMTKEIKHALISMQAHFKCCGLSNGYQDWQGEVPESCNCEGSYSPDMCKSVLTNVNKNLRYISESTSQRVWSKPCGPVFIEYLDKIFNISLAMFFTLAALAILGGLMSLMMIIKISNPSISQMPPMALSYQPPKYSEVVNY</sequence>
<dbReference type="EMBL" id="JAVHJS010000016">
    <property type="protein sequence ID" value="KAK2832551.1"/>
    <property type="molecule type" value="Genomic_DNA"/>
</dbReference>
<feature type="transmembrane region" description="Helical" evidence="7">
    <location>
        <begin position="75"/>
        <end position="98"/>
    </location>
</feature>
<feature type="transmembrane region" description="Helical" evidence="7">
    <location>
        <begin position="45"/>
        <end position="68"/>
    </location>
</feature>
<keyword evidence="9" id="KW-1185">Reference proteome</keyword>